<evidence type="ECO:0000313" key="5">
    <source>
        <dbReference type="Proteomes" id="UP000693672"/>
    </source>
</evidence>
<dbReference type="PANTHER" id="PTHR30328:SF54">
    <property type="entry name" value="HTH-TYPE TRANSCRIPTIONAL REPRESSOR SCO4008"/>
    <property type="match status" value="1"/>
</dbReference>
<keyword evidence="5" id="KW-1185">Reference proteome</keyword>
<evidence type="ECO:0000313" key="4">
    <source>
        <dbReference type="EMBL" id="CAG7628835.1"/>
    </source>
</evidence>
<dbReference type="EMBL" id="CAJVAS010000012">
    <property type="protein sequence ID" value="CAG7628835.1"/>
    <property type="molecule type" value="Genomic_DNA"/>
</dbReference>
<dbReference type="PROSITE" id="PS01081">
    <property type="entry name" value="HTH_TETR_1"/>
    <property type="match status" value="1"/>
</dbReference>
<dbReference type="AlphaFoldDB" id="A0A916NJK8"/>
<evidence type="ECO:0000259" key="3">
    <source>
        <dbReference type="PROSITE" id="PS50977"/>
    </source>
</evidence>
<evidence type="ECO:0000256" key="2">
    <source>
        <dbReference type="PROSITE-ProRule" id="PRU00335"/>
    </source>
</evidence>
<evidence type="ECO:0000256" key="1">
    <source>
        <dbReference type="ARBA" id="ARBA00023125"/>
    </source>
</evidence>
<reference evidence="4" key="1">
    <citation type="submission" date="2021-06" db="EMBL/GenBank/DDBJ databases">
        <authorList>
            <person name="Criscuolo A."/>
        </authorList>
    </citation>
    <scope>NUCLEOTIDE SEQUENCE</scope>
    <source>
        <strain evidence="4">CIP111600</strain>
    </source>
</reference>
<name>A0A916NJK8_9BACL</name>
<dbReference type="Pfam" id="PF00440">
    <property type="entry name" value="TetR_N"/>
    <property type="match status" value="1"/>
</dbReference>
<dbReference type="PANTHER" id="PTHR30328">
    <property type="entry name" value="TRANSCRIPTIONAL REPRESSOR"/>
    <property type="match status" value="1"/>
</dbReference>
<dbReference type="PROSITE" id="PS50977">
    <property type="entry name" value="HTH_TETR_2"/>
    <property type="match status" value="1"/>
</dbReference>
<accession>A0A916NJK8</accession>
<keyword evidence="1 2" id="KW-0238">DNA-binding</keyword>
<feature type="DNA-binding region" description="H-T-H motif" evidence="2">
    <location>
        <begin position="31"/>
        <end position="50"/>
    </location>
</feature>
<feature type="domain" description="HTH tetR-type" evidence="3">
    <location>
        <begin position="8"/>
        <end position="68"/>
    </location>
</feature>
<dbReference type="InterPro" id="IPR050109">
    <property type="entry name" value="HTH-type_TetR-like_transc_reg"/>
</dbReference>
<gene>
    <name evidence="4" type="primary">nicS</name>
    <name evidence="4" type="ORF">PAESOLCIP111_03045</name>
</gene>
<comment type="caution">
    <text evidence="4">The sequence shown here is derived from an EMBL/GenBank/DDBJ whole genome shotgun (WGS) entry which is preliminary data.</text>
</comment>
<protein>
    <submittedName>
        <fullName evidence="4">HTH-type transcriptional repressor NicS</fullName>
    </submittedName>
</protein>
<proteinExistence type="predicted"/>
<dbReference type="GO" id="GO:0003677">
    <property type="term" value="F:DNA binding"/>
    <property type="evidence" value="ECO:0007669"/>
    <property type="project" value="UniProtKB-UniRule"/>
</dbReference>
<dbReference type="Pfam" id="PF17938">
    <property type="entry name" value="TetR_C_29"/>
    <property type="match status" value="1"/>
</dbReference>
<organism evidence="4 5">
    <name type="scientific">Paenibacillus solanacearum</name>
    <dbReference type="NCBI Taxonomy" id="2048548"/>
    <lineage>
        <taxon>Bacteria</taxon>
        <taxon>Bacillati</taxon>
        <taxon>Bacillota</taxon>
        <taxon>Bacilli</taxon>
        <taxon>Bacillales</taxon>
        <taxon>Paenibacillaceae</taxon>
        <taxon>Paenibacillus</taxon>
    </lineage>
</organism>
<dbReference type="InterPro" id="IPR001647">
    <property type="entry name" value="HTH_TetR"/>
</dbReference>
<dbReference type="GO" id="GO:0006355">
    <property type="term" value="P:regulation of DNA-templated transcription"/>
    <property type="evidence" value="ECO:0007669"/>
    <property type="project" value="UniProtKB-ARBA"/>
</dbReference>
<dbReference type="RefSeq" id="WP_218092810.1">
    <property type="nucleotide sequence ID" value="NZ_CAJVAS010000012.1"/>
</dbReference>
<dbReference type="InterPro" id="IPR023772">
    <property type="entry name" value="DNA-bd_HTH_TetR-type_CS"/>
</dbReference>
<dbReference type="InterPro" id="IPR041474">
    <property type="entry name" value="NicS_C"/>
</dbReference>
<sequence length="202" mass="23156">MKNDIQGKDVKLKILNAAKTLFAQKGYEGTTVRQICDEAGVALALVSYHFGGKENVFYALFETYAPSFLQKAYDLADPVADLQSLIREFARFRLAEPELINLLQQEVMMQSPRLEKVQHIVYALWLQLRAILEAGKRQGRFEYESLRHTVHFVVGTLIFTRNSPFLDPVLQSKEDLPVKEEQEDVIRYTISYILNGLKCNTP</sequence>
<dbReference type="Proteomes" id="UP000693672">
    <property type="component" value="Unassembled WGS sequence"/>
</dbReference>